<dbReference type="AlphaFoldDB" id="A0A5P8JQN6"/>
<dbReference type="EMBL" id="CP045068">
    <property type="protein sequence ID" value="QFQ91408.1"/>
    <property type="molecule type" value="Genomic_DNA"/>
</dbReference>
<name>A0A5P8JQN6_9LACO</name>
<dbReference type="Pfam" id="PF03050">
    <property type="entry name" value="DDE_Tnp_IS66"/>
    <property type="match status" value="1"/>
</dbReference>
<evidence type="ECO:0000256" key="1">
    <source>
        <dbReference type="SAM" id="Coils"/>
    </source>
</evidence>
<dbReference type="Proteomes" id="UP000388452">
    <property type="component" value="Chromosome"/>
</dbReference>
<feature type="domain" description="Transposase IS66 central" evidence="3">
    <location>
        <begin position="186"/>
        <end position="465"/>
    </location>
</feature>
<evidence type="ECO:0000256" key="2">
    <source>
        <dbReference type="SAM" id="MobiDB-lite"/>
    </source>
</evidence>
<organism evidence="5 6">
    <name type="scientific">Lacticaseibacillus manihotivorans</name>
    <dbReference type="NCBI Taxonomy" id="88233"/>
    <lineage>
        <taxon>Bacteria</taxon>
        <taxon>Bacillati</taxon>
        <taxon>Bacillota</taxon>
        <taxon>Bacilli</taxon>
        <taxon>Lactobacillales</taxon>
        <taxon>Lactobacillaceae</taxon>
        <taxon>Lacticaseibacillus</taxon>
    </lineage>
</organism>
<reference evidence="5 6" key="1">
    <citation type="submission" date="2019-10" db="EMBL/GenBank/DDBJ databases">
        <title>Genome sequencing of Lactobacillus manihotivorans.</title>
        <authorList>
            <person name="Kim K."/>
        </authorList>
    </citation>
    <scope>NUCLEOTIDE SEQUENCE [LARGE SCALE GENOMIC DNA]</scope>
    <source>
        <strain evidence="5 6">LM010</strain>
    </source>
</reference>
<dbReference type="NCBIfam" id="NF033517">
    <property type="entry name" value="transpos_IS66"/>
    <property type="match status" value="1"/>
</dbReference>
<dbReference type="PANTHER" id="PTHR33678">
    <property type="entry name" value="BLL1576 PROTEIN"/>
    <property type="match status" value="1"/>
</dbReference>
<dbReference type="InterPro" id="IPR052344">
    <property type="entry name" value="Transposase-related"/>
</dbReference>
<evidence type="ECO:0000259" key="4">
    <source>
        <dbReference type="Pfam" id="PF13007"/>
    </source>
</evidence>
<gene>
    <name evidence="5" type="ORF">LM010_08220</name>
</gene>
<accession>A0A5P8JQN6</accession>
<keyword evidence="1" id="KW-0175">Coiled coil</keyword>
<evidence type="ECO:0000259" key="3">
    <source>
        <dbReference type="Pfam" id="PF03050"/>
    </source>
</evidence>
<dbReference type="InterPro" id="IPR024463">
    <property type="entry name" value="Transposase_TnpC_homeodom"/>
</dbReference>
<proteinExistence type="predicted"/>
<dbReference type="PANTHER" id="PTHR33678:SF1">
    <property type="entry name" value="BLL1576 PROTEIN"/>
    <property type="match status" value="1"/>
</dbReference>
<feature type="coiled-coil region" evidence="1">
    <location>
        <begin position="22"/>
        <end position="49"/>
    </location>
</feature>
<dbReference type="InterPro" id="IPR004291">
    <property type="entry name" value="Transposase_IS66_central"/>
</dbReference>
<feature type="compositionally biased region" description="Polar residues" evidence="2">
    <location>
        <begin position="82"/>
        <end position="91"/>
    </location>
</feature>
<sequence length="515" mass="58194">MVHSHHQLRMVASAMPSDATEISKLRDQVKALEEQNADLLEQLARFQRFVYGNRSEEIHSEQGTLSNEDASVFFVPEHTGDQSDQSATAAQVQEPKKSKATRKKALSKSLPIIETVIPCDDEQCPQGHVLEVAGKRFVREEVVIIPQVIYRHQIYEEVKKCATCAKQTDHTQFFQGHAPRPLIAHSLGSASMVATIAYNKYGLSLPLYRQAKEFKRAGVDLPETTYANWMTKASVVVQPVVNLIREHLVAQPFLQGDETPYKAIRDPRKSGRSHGYMWVMRSVQSSSEPGVYYAYDATRAGAFAQELYEGFSGVLQCDGYSGYNKLDDAITRTGCMAHVRRRFYDAAVHLKNGIEDSVPLKLIDTMFMLERQVQHAPAGERQAFRIKNIAPLMKKFWAWIDGLTALPKGALGRAVKYAQNQRIYLDRLMDYGEIDFSNNATERSVKDLVIGRKNYLFSTSVDGAEANANLMTLCETAKANQLDVFKYLKCLFEKRKLQEQVSHSVARHREANCYL</sequence>
<dbReference type="Pfam" id="PF13007">
    <property type="entry name" value="LZ_Tnp_IS66"/>
    <property type="match status" value="1"/>
</dbReference>
<evidence type="ECO:0000313" key="6">
    <source>
        <dbReference type="Proteomes" id="UP000388452"/>
    </source>
</evidence>
<protein>
    <submittedName>
        <fullName evidence="5">IS66 family transposase</fullName>
    </submittedName>
</protein>
<feature type="domain" description="Transposase TnpC homeodomain" evidence="4">
    <location>
        <begin position="39"/>
        <end position="114"/>
    </location>
</feature>
<evidence type="ECO:0000313" key="5">
    <source>
        <dbReference type="EMBL" id="QFQ91408.1"/>
    </source>
</evidence>
<feature type="region of interest" description="Disordered" evidence="2">
    <location>
        <begin position="78"/>
        <end position="104"/>
    </location>
</feature>